<dbReference type="OrthoDB" id="170558at2157"/>
<accession>L0JZW0</accession>
<dbReference type="GeneID" id="14404682"/>
<dbReference type="PROSITE" id="PS51257">
    <property type="entry name" value="PROKAR_LIPOPROTEIN"/>
    <property type="match status" value="1"/>
</dbReference>
<protein>
    <recommendedName>
        <fullName evidence="4">Lipoprotein</fullName>
    </recommendedName>
</protein>
<proteinExistence type="predicted"/>
<evidence type="ECO:0000313" key="3">
    <source>
        <dbReference type="Proteomes" id="UP000010878"/>
    </source>
</evidence>
<dbReference type="KEGG" id="nou:Natoc_1598"/>
<evidence type="ECO:0000256" key="1">
    <source>
        <dbReference type="SAM" id="MobiDB-lite"/>
    </source>
</evidence>
<keyword evidence="3" id="KW-1185">Reference proteome</keyword>
<dbReference type="Proteomes" id="UP000010878">
    <property type="component" value="Chromosome"/>
</dbReference>
<dbReference type="RefSeq" id="WP_015320851.1">
    <property type="nucleotide sequence ID" value="NC_019974.1"/>
</dbReference>
<dbReference type="EMBL" id="CP003929">
    <property type="protein sequence ID" value="AGB37403.1"/>
    <property type="molecule type" value="Genomic_DNA"/>
</dbReference>
<gene>
    <name evidence="2" type="ORF">Natoc_1598</name>
</gene>
<evidence type="ECO:0008006" key="4">
    <source>
        <dbReference type="Google" id="ProtNLM"/>
    </source>
</evidence>
<feature type="region of interest" description="Disordered" evidence="1">
    <location>
        <begin position="81"/>
        <end position="105"/>
    </location>
</feature>
<dbReference type="AlphaFoldDB" id="L0JZW0"/>
<dbReference type="eggNOG" id="arCOG11365">
    <property type="taxonomic scope" value="Archaea"/>
</dbReference>
<reference evidence="2 3" key="1">
    <citation type="submission" date="2012-11" db="EMBL/GenBank/DDBJ databases">
        <title>FINISHED of Natronococcus occultus SP4, DSM 3396.</title>
        <authorList>
            <consortium name="DOE Joint Genome Institute"/>
            <person name="Eisen J."/>
            <person name="Huntemann M."/>
            <person name="Wei C.-L."/>
            <person name="Han J."/>
            <person name="Detter J.C."/>
            <person name="Han C."/>
            <person name="Tapia R."/>
            <person name="Chen A."/>
            <person name="Kyrpides N."/>
            <person name="Mavromatis K."/>
            <person name="Markowitz V."/>
            <person name="Szeto E."/>
            <person name="Ivanova N."/>
            <person name="Mikhailova N."/>
            <person name="Ovchinnikova G."/>
            <person name="Pagani I."/>
            <person name="Pati A."/>
            <person name="Goodwin L."/>
            <person name="Nordberg H.P."/>
            <person name="Cantor M.N."/>
            <person name="Hua S.X."/>
            <person name="Woyke T."/>
            <person name="Eisen J."/>
            <person name="Klenk H.-P."/>
            <person name="Klenk H.-P."/>
        </authorList>
    </citation>
    <scope>NUCLEOTIDE SEQUENCE [LARGE SCALE GENOMIC DNA]</scope>
    <source>
        <strain evidence="2 3">SP4</strain>
    </source>
</reference>
<sequence>MTTKRTRRTVLAASGSLTMLGLAGCFGGDEEHVAVESFELVDPETGDSLATVADDRWEGGPLLVPLEGTLSVGARAEDADGELALGGDEPYRLGAVPAEDGDDPVAIEPREDRLDLIGRATGETRIVAELWDGDRFGWDSPELAVEVVDDFEDAANHRDTGTR</sequence>
<organism evidence="2 3">
    <name type="scientific">Natronococcus occultus SP4</name>
    <dbReference type="NCBI Taxonomy" id="694430"/>
    <lineage>
        <taxon>Archaea</taxon>
        <taxon>Methanobacteriati</taxon>
        <taxon>Methanobacteriota</taxon>
        <taxon>Stenosarchaea group</taxon>
        <taxon>Halobacteria</taxon>
        <taxon>Halobacteriales</taxon>
        <taxon>Natrialbaceae</taxon>
        <taxon>Natronococcus</taxon>
    </lineage>
</organism>
<evidence type="ECO:0000313" key="2">
    <source>
        <dbReference type="EMBL" id="AGB37403.1"/>
    </source>
</evidence>
<dbReference type="HOGENOM" id="CLU_113591_0_0_2"/>
<dbReference type="STRING" id="694430.Natoc_1598"/>
<name>L0JZW0_9EURY</name>